<evidence type="ECO:0000256" key="3">
    <source>
        <dbReference type="ARBA" id="ARBA00022989"/>
    </source>
</evidence>
<feature type="compositionally biased region" description="Polar residues" evidence="6">
    <location>
        <begin position="885"/>
        <end position="909"/>
    </location>
</feature>
<feature type="transmembrane region" description="Helical" evidence="7">
    <location>
        <begin position="587"/>
        <end position="606"/>
    </location>
</feature>
<accession>A0A6S8ZL56</accession>
<name>A0A6S8ZL56_9STRA</name>
<feature type="transmembrane region" description="Helical" evidence="7">
    <location>
        <begin position="78"/>
        <end position="96"/>
    </location>
</feature>
<evidence type="ECO:0000259" key="8">
    <source>
        <dbReference type="PROSITE" id="PS51384"/>
    </source>
</evidence>
<comment type="subcellular location">
    <subcellularLocation>
        <location evidence="1">Membrane</location>
        <topology evidence="1">Multi-pass membrane protein</topology>
    </subcellularLocation>
</comment>
<evidence type="ECO:0000256" key="4">
    <source>
        <dbReference type="ARBA" id="ARBA00023002"/>
    </source>
</evidence>
<keyword evidence="2 7" id="KW-0812">Transmembrane</keyword>
<dbReference type="InterPro" id="IPR013112">
    <property type="entry name" value="FAD-bd_8"/>
</dbReference>
<protein>
    <recommendedName>
        <fullName evidence="8">FAD-binding FR-type domain-containing protein</fullName>
    </recommendedName>
</protein>
<dbReference type="InterPro" id="IPR017927">
    <property type="entry name" value="FAD-bd_FR_type"/>
</dbReference>
<sequence>MSTPEPQEQAFENESQNSNNPASPPSVKQLFSGETEDDNASGEFLRELNRSVFQDARKYIGEGYFFRLVTWLYAERKLVVPFMVHFACTMIIWGHFGTMKFQEQQAKVPAAAPFFWWKRYAPPLEFGSMHAILFQMSLLPLTMSRLSIAAASSSFANRFIPFNRAVRFHIHLGYTMISIVFLATIFFFIFFGIICASGDQGFCKKFTSEIMITGYVILALLLTVGATSFLRDVIPYEIFYGLHHLVFCMYAVATAHTFDNVERNNERDRSQTFKWFAATLLYYFCDRAAMYINHRYQTSVAASTAVTSSKGTRMAIIKVHRPSLFTFEPGQYAFLRISDIDVHWHAFSIASGPESDYLEFYIEVYGEDSWTNRLWMMISGEDQGKSFPVAASNRKITVEVKGPYGTALGQTDEFSHAVAIGSGTGIVPIISLYKKHVRNLLRLDPETFFTEQALRNRKVQHINAIHEKNKGTLVNTLWHGIKGLNKRVKEWKQSTTETPSHGEGRRARNASVSIRASMRDLTQSTNDKERNAHLKSLKNASRLATLPIYGGVLLLFLPVLGIVMLSLTFSINNLAMENFAGIEVVVYPWHVTMLKVGTILFQALFFAVAMSVHDRTHFLTSVDVVLSIIGFLVDWYWFERDMWGVFGSSEQFYYGLIVGYMTLRIWSTAVTASDKSWRKEVSRDGLLTMDKLSFVWVTRSAHLVSEIFPDIVDIWDALCENWGEEAAKEVCDITVYVTDTDKDACAALVMEMEDSPLYQDGAIKFERPDFPQIIEDHTIDRVDDERSPHTNTLLAFCGSPHLSSVIGSAKIVNDITKFITGNKLHQMHFVSESYSASKATQKHLYPVEDDDGVASVCSQVSQVYNSDIEDVVSSSSIPRKGASGDSVSGMSQRSYRSVGSQSSRASYYI</sequence>
<dbReference type="SUPFAM" id="SSF52343">
    <property type="entry name" value="Ferredoxin reductase-like, C-terminal NADP-linked domain"/>
    <property type="match status" value="1"/>
</dbReference>
<dbReference type="InterPro" id="IPR039261">
    <property type="entry name" value="FNR_nucleotide-bd"/>
</dbReference>
<feature type="transmembrane region" description="Helical" evidence="7">
    <location>
        <begin position="206"/>
        <end position="226"/>
    </location>
</feature>
<dbReference type="EMBL" id="HBNS01014664">
    <property type="protein sequence ID" value="CAE4601264.1"/>
    <property type="molecule type" value="Transcribed_RNA"/>
</dbReference>
<dbReference type="Gene3D" id="2.40.30.10">
    <property type="entry name" value="Translation factors"/>
    <property type="match status" value="1"/>
</dbReference>
<dbReference type="Pfam" id="PF08022">
    <property type="entry name" value="FAD_binding_8"/>
    <property type="match status" value="1"/>
</dbReference>
<keyword evidence="4" id="KW-0560">Oxidoreductase</keyword>
<feature type="transmembrane region" description="Helical" evidence="7">
    <location>
        <begin position="618"/>
        <end position="637"/>
    </location>
</feature>
<dbReference type="PANTHER" id="PTHR11972">
    <property type="entry name" value="NADPH OXIDASE"/>
    <property type="match status" value="1"/>
</dbReference>
<dbReference type="GO" id="GO:0016175">
    <property type="term" value="F:superoxide-generating NAD(P)H oxidase activity"/>
    <property type="evidence" value="ECO:0007669"/>
    <property type="project" value="TreeGrafter"/>
</dbReference>
<feature type="region of interest" description="Disordered" evidence="6">
    <location>
        <begin position="490"/>
        <end position="509"/>
    </location>
</feature>
<organism evidence="9">
    <name type="scientific">Ditylum brightwellii</name>
    <dbReference type="NCBI Taxonomy" id="49249"/>
    <lineage>
        <taxon>Eukaryota</taxon>
        <taxon>Sar</taxon>
        <taxon>Stramenopiles</taxon>
        <taxon>Ochrophyta</taxon>
        <taxon>Bacillariophyta</taxon>
        <taxon>Mediophyceae</taxon>
        <taxon>Lithodesmiophycidae</taxon>
        <taxon>Lithodesmiales</taxon>
        <taxon>Lithodesmiaceae</taxon>
        <taxon>Ditylum</taxon>
    </lineage>
</organism>
<evidence type="ECO:0000256" key="2">
    <source>
        <dbReference type="ARBA" id="ARBA00022692"/>
    </source>
</evidence>
<evidence type="ECO:0000256" key="7">
    <source>
        <dbReference type="SAM" id="Phobius"/>
    </source>
</evidence>
<dbReference type="AlphaFoldDB" id="A0A6S8ZL56"/>
<dbReference type="PANTHER" id="PTHR11972:SF69">
    <property type="entry name" value="FERRIC REDUCTION OXIDASE 6-RELATED"/>
    <property type="match status" value="1"/>
</dbReference>
<evidence type="ECO:0000256" key="1">
    <source>
        <dbReference type="ARBA" id="ARBA00004141"/>
    </source>
</evidence>
<dbReference type="InterPro" id="IPR017938">
    <property type="entry name" value="Riboflavin_synthase-like_b-brl"/>
</dbReference>
<gene>
    <name evidence="9" type="ORF">DBRI00130_LOCUS11797</name>
</gene>
<keyword evidence="3 7" id="KW-1133">Transmembrane helix</keyword>
<dbReference type="GO" id="GO:0005886">
    <property type="term" value="C:plasma membrane"/>
    <property type="evidence" value="ECO:0007669"/>
    <property type="project" value="TreeGrafter"/>
</dbReference>
<dbReference type="Pfam" id="PF01794">
    <property type="entry name" value="Ferric_reduct"/>
    <property type="match status" value="1"/>
</dbReference>
<dbReference type="Gene3D" id="3.40.50.80">
    <property type="entry name" value="Nucleotide-binding domain of ferredoxin-NADP reductase (FNR) module"/>
    <property type="match status" value="2"/>
</dbReference>
<feature type="domain" description="FAD-binding FR-type" evidence="8">
    <location>
        <begin position="293"/>
        <end position="410"/>
    </location>
</feature>
<evidence type="ECO:0000256" key="5">
    <source>
        <dbReference type="ARBA" id="ARBA00023136"/>
    </source>
</evidence>
<evidence type="ECO:0000256" key="6">
    <source>
        <dbReference type="SAM" id="MobiDB-lite"/>
    </source>
</evidence>
<feature type="compositionally biased region" description="Polar residues" evidence="6">
    <location>
        <begin position="1"/>
        <end position="16"/>
    </location>
</feature>
<dbReference type="InterPro" id="IPR050369">
    <property type="entry name" value="RBOH/FRE"/>
</dbReference>
<dbReference type="SUPFAM" id="SSF63380">
    <property type="entry name" value="Riboflavin synthase domain-like"/>
    <property type="match status" value="1"/>
</dbReference>
<feature type="transmembrane region" description="Helical" evidence="7">
    <location>
        <begin position="172"/>
        <end position="194"/>
    </location>
</feature>
<dbReference type="CDD" id="cd06186">
    <property type="entry name" value="NOX_Duox_like_FAD_NADP"/>
    <property type="match status" value="1"/>
</dbReference>
<feature type="transmembrane region" description="Helical" evidence="7">
    <location>
        <begin position="543"/>
        <end position="567"/>
    </location>
</feature>
<feature type="region of interest" description="Disordered" evidence="6">
    <location>
        <begin position="874"/>
        <end position="909"/>
    </location>
</feature>
<proteinExistence type="predicted"/>
<dbReference type="InterPro" id="IPR013130">
    <property type="entry name" value="Fe3_Rdtase_TM_dom"/>
</dbReference>
<evidence type="ECO:0000313" key="9">
    <source>
        <dbReference type="EMBL" id="CAE4601264.1"/>
    </source>
</evidence>
<dbReference type="PROSITE" id="PS51384">
    <property type="entry name" value="FAD_FR"/>
    <property type="match status" value="1"/>
</dbReference>
<reference evidence="9" key="1">
    <citation type="submission" date="2021-01" db="EMBL/GenBank/DDBJ databases">
        <authorList>
            <person name="Corre E."/>
            <person name="Pelletier E."/>
            <person name="Niang G."/>
            <person name="Scheremetjew M."/>
            <person name="Finn R."/>
            <person name="Kale V."/>
            <person name="Holt S."/>
            <person name="Cochrane G."/>
            <person name="Meng A."/>
            <person name="Brown T."/>
            <person name="Cohen L."/>
        </authorList>
    </citation>
    <scope>NUCLEOTIDE SEQUENCE</scope>
    <source>
        <strain evidence="9">GSO104</strain>
    </source>
</reference>
<feature type="region of interest" description="Disordered" evidence="6">
    <location>
        <begin position="1"/>
        <end position="37"/>
    </location>
</feature>
<keyword evidence="5 7" id="KW-0472">Membrane</keyword>